<proteinExistence type="predicted"/>
<dbReference type="PANTHER" id="PTHR11439:SF483">
    <property type="entry name" value="PEPTIDE SYNTHASE GLIP-LIKE, PUTATIVE (AFU_ORTHOLOGUE AFUA_3G12920)-RELATED"/>
    <property type="match status" value="1"/>
</dbReference>
<evidence type="ECO:0008006" key="3">
    <source>
        <dbReference type="Google" id="ProtNLM"/>
    </source>
</evidence>
<reference evidence="1 2" key="1">
    <citation type="journal article" date="2019" name="Plant Biotechnol. J.">
        <title>The red bayberry genome and genetic basis of sex determination.</title>
        <authorList>
            <person name="Jia H.M."/>
            <person name="Jia H.J."/>
            <person name="Cai Q.L."/>
            <person name="Wang Y."/>
            <person name="Zhao H.B."/>
            <person name="Yang W.F."/>
            <person name="Wang G.Y."/>
            <person name="Li Y.H."/>
            <person name="Zhan D.L."/>
            <person name="Shen Y.T."/>
            <person name="Niu Q.F."/>
            <person name="Chang L."/>
            <person name="Qiu J."/>
            <person name="Zhao L."/>
            <person name="Xie H.B."/>
            <person name="Fu W.Y."/>
            <person name="Jin J."/>
            <person name="Li X.W."/>
            <person name="Jiao Y."/>
            <person name="Zhou C.C."/>
            <person name="Tu T."/>
            <person name="Chai C.Y."/>
            <person name="Gao J.L."/>
            <person name="Fan L.J."/>
            <person name="van de Weg E."/>
            <person name="Wang J.Y."/>
            <person name="Gao Z.S."/>
        </authorList>
    </citation>
    <scope>NUCLEOTIDE SEQUENCE [LARGE SCALE GENOMIC DNA]</scope>
    <source>
        <tissue evidence="1">Leaves</tissue>
    </source>
</reference>
<evidence type="ECO:0000313" key="1">
    <source>
        <dbReference type="EMBL" id="KAB1228243.1"/>
    </source>
</evidence>
<dbReference type="AlphaFoldDB" id="A0A6A1WUA7"/>
<gene>
    <name evidence="1" type="ORF">CJ030_MR7G001970</name>
</gene>
<keyword evidence="2" id="KW-1185">Reference proteome</keyword>
<comment type="caution">
    <text evidence="1">The sequence shown here is derived from an EMBL/GenBank/DDBJ whole genome shotgun (WGS) entry which is preliminary data.</text>
</comment>
<organism evidence="1 2">
    <name type="scientific">Morella rubra</name>
    <name type="common">Chinese bayberry</name>
    <dbReference type="NCBI Taxonomy" id="262757"/>
    <lineage>
        <taxon>Eukaryota</taxon>
        <taxon>Viridiplantae</taxon>
        <taxon>Streptophyta</taxon>
        <taxon>Embryophyta</taxon>
        <taxon>Tracheophyta</taxon>
        <taxon>Spermatophyta</taxon>
        <taxon>Magnoliopsida</taxon>
        <taxon>eudicotyledons</taxon>
        <taxon>Gunneridae</taxon>
        <taxon>Pentapetalae</taxon>
        <taxon>rosids</taxon>
        <taxon>fabids</taxon>
        <taxon>Fagales</taxon>
        <taxon>Myricaceae</taxon>
        <taxon>Morella</taxon>
    </lineage>
</organism>
<dbReference type="OrthoDB" id="413760at2759"/>
<evidence type="ECO:0000313" key="2">
    <source>
        <dbReference type="Proteomes" id="UP000516437"/>
    </source>
</evidence>
<accession>A0A6A1WUA7</accession>
<dbReference type="EMBL" id="RXIC02000005">
    <property type="protein sequence ID" value="KAB1228243.1"/>
    <property type="molecule type" value="Genomic_DNA"/>
</dbReference>
<name>A0A6A1WUA7_9ROSI</name>
<sequence length="140" mass="15458">MYGCKSVATLLVLQEKMKREDGSKKADVSIFRSLIGSLLYLTATRPDIMYATSLLSRFMQSPSQVDFGAAKRILRYLQGTLEYGIWYTSTSNSKLVGFTDSDWAGSVDDMKSTSGYAFSLGSGIFFLGIKETRNGCTIIL</sequence>
<dbReference type="PANTHER" id="PTHR11439">
    <property type="entry name" value="GAG-POL-RELATED RETROTRANSPOSON"/>
    <property type="match status" value="1"/>
</dbReference>
<dbReference type="Proteomes" id="UP000516437">
    <property type="component" value="Unassembled WGS sequence"/>
</dbReference>
<protein>
    <recommendedName>
        <fullName evidence="3">Mitochondrial protein</fullName>
    </recommendedName>
</protein>